<dbReference type="Proteomes" id="UP000371977">
    <property type="component" value="Unassembled WGS sequence"/>
</dbReference>
<dbReference type="RefSeq" id="WP_148621786.1">
    <property type="nucleotide sequence ID" value="NZ_SDGZ01000004.1"/>
</dbReference>
<evidence type="ECO:0000313" key="2">
    <source>
        <dbReference type="Proteomes" id="UP000371977"/>
    </source>
</evidence>
<reference evidence="1 2" key="1">
    <citation type="submission" date="2019-01" db="EMBL/GenBank/DDBJ databases">
        <title>Weissella sp. nov., a novel lactic acid bacterium isolated from animal feces.</title>
        <authorList>
            <person name="Wang L.-T."/>
        </authorList>
    </citation>
    <scope>NUCLEOTIDE SEQUENCE [LARGE SCALE GENOMIC DNA]</scope>
    <source>
        <strain evidence="1 2">8H-2</strain>
    </source>
</reference>
<comment type="caution">
    <text evidence="1">The sequence shown here is derived from an EMBL/GenBank/DDBJ whole genome shotgun (WGS) entry which is preliminary data.</text>
</comment>
<accession>A0A6C2CB48</accession>
<evidence type="ECO:0000313" key="1">
    <source>
        <dbReference type="EMBL" id="TYC50876.1"/>
    </source>
</evidence>
<dbReference type="AlphaFoldDB" id="A0A6C2CB48"/>
<sequence>MKIKLTQKQFDVIEAAKKTKVQKTLKNGKHEYVDATQLEAQRALAKFYINNRFGSEILLSEVMAVYEGRAVAEIMEEG</sequence>
<organism evidence="1 2">
    <name type="scientific">Weissella muntiaci</name>
    <dbReference type="NCBI Taxonomy" id="2508881"/>
    <lineage>
        <taxon>Bacteria</taxon>
        <taxon>Bacillati</taxon>
        <taxon>Bacillota</taxon>
        <taxon>Bacilli</taxon>
        <taxon>Lactobacillales</taxon>
        <taxon>Lactobacillaceae</taxon>
        <taxon>Weissella</taxon>
    </lineage>
</organism>
<gene>
    <name evidence="1" type="ORF">ESZ50_01280</name>
</gene>
<protein>
    <submittedName>
        <fullName evidence="1">Uncharacterized protein</fullName>
    </submittedName>
</protein>
<proteinExistence type="predicted"/>
<name>A0A6C2CB48_9LACO</name>
<dbReference type="EMBL" id="SDGZ01000004">
    <property type="protein sequence ID" value="TYC50876.1"/>
    <property type="molecule type" value="Genomic_DNA"/>
</dbReference>
<keyword evidence="2" id="KW-1185">Reference proteome</keyword>